<dbReference type="OrthoDB" id="6370056at2759"/>
<reference evidence="2" key="1">
    <citation type="submission" date="2021-11" db="EMBL/GenBank/DDBJ databases">
        <authorList>
            <person name="Schell T."/>
        </authorList>
    </citation>
    <scope>NUCLEOTIDE SEQUENCE</scope>
    <source>
        <strain evidence="2">M5</strain>
    </source>
</reference>
<feature type="compositionally biased region" description="Low complexity" evidence="1">
    <location>
        <begin position="1683"/>
        <end position="1702"/>
    </location>
</feature>
<dbReference type="Proteomes" id="UP000789390">
    <property type="component" value="Unassembled WGS sequence"/>
</dbReference>
<feature type="compositionally biased region" description="Polar residues" evidence="1">
    <location>
        <begin position="1416"/>
        <end position="1428"/>
    </location>
</feature>
<feature type="compositionally biased region" description="Basic residues" evidence="1">
    <location>
        <begin position="320"/>
        <end position="333"/>
    </location>
</feature>
<feature type="region of interest" description="Disordered" evidence="1">
    <location>
        <begin position="659"/>
        <end position="708"/>
    </location>
</feature>
<feature type="compositionally biased region" description="Low complexity" evidence="1">
    <location>
        <begin position="1276"/>
        <end position="1294"/>
    </location>
</feature>
<feature type="compositionally biased region" description="Polar residues" evidence="1">
    <location>
        <begin position="407"/>
        <end position="419"/>
    </location>
</feature>
<feature type="region of interest" description="Disordered" evidence="1">
    <location>
        <begin position="233"/>
        <end position="263"/>
    </location>
</feature>
<evidence type="ECO:0000313" key="2">
    <source>
        <dbReference type="EMBL" id="CAH0103326.1"/>
    </source>
</evidence>
<feature type="region of interest" description="Disordered" evidence="1">
    <location>
        <begin position="1267"/>
        <end position="1378"/>
    </location>
</feature>
<feature type="compositionally biased region" description="Basic and acidic residues" evidence="1">
    <location>
        <begin position="617"/>
        <end position="629"/>
    </location>
</feature>
<keyword evidence="3" id="KW-1185">Reference proteome</keyword>
<feature type="compositionally biased region" description="Low complexity" evidence="1">
    <location>
        <begin position="941"/>
        <end position="952"/>
    </location>
</feature>
<feature type="compositionally biased region" description="Polar residues" evidence="1">
    <location>
        <begin position="1467"/>
        <end position="1512"/>
    </location>
</feature>
<feature type="region of interest" description="Disordered" evidence="1">
    <location>
        <begin position="976"/>
        <end position="1074"/>
    </location>
</feature>
<feature type="compositionally biased region" description="Polar residues" evidence="1">
    <location>
        <begin position="481"/>
        <end position="491"/>
    </location>
</feature>
<dbReference type="EMBL" id="CAKKLH010000109">
    <property type="protein sequence ID" value="CAH0103326.1"/>
    <property type="molecule type" value="Genomic_DNA"/>
</dbReference>
<gene>
    <name evidence="2" type="ORF">DGAL_LOCUS5893</name>
</gene>
<sequence length="1702" mass="182366">MPFVLRQVTPVRLSRLNTKLENDNDDDIRQFISNQTLSACLRQLASLVSLASDIFTHCHDEANVLHQRTIQLRQRLDRLQSNADQRLDSRSVAIPEGDLAAFSHDHKTNHFKSGDPTASTATSTQVPELKLVTSTNRPKALMLLYEKAADASPPPVNRPDSLVMLMTNGGGGKGGNYLDAADYGRLMELGATLRRSRRKHRTNVLEIETRRPASLAHMREWLTDDEGVLDDLSAPVGPDNRRPIDNDHKDSTLPHRLPSPEEKAKAAASQVFPAEVVRLDVTGSGFQRMTQFRRSLQHFEYVDGGTTVGGTNGGAERPVRSRKRSKKKSKRRNTIACDGDRNDIQDVLANNRRDDGEKTGSRSSLRQRLNLVHLLRTSLMTTPSSKGAASAGSALTSSDMSYDESDTNTQSINNTTTDATSHASSELVVQVTAGNLVTATRTRSGAMMNTISRLRRLGTDHTFVSGLPSAIQVDIHPPPSSSTNGASGQRVESNRDDGRDSDLYELIPSEKEFGTLGNARPVLRGVKLRGNKENKEDGRSSSGNWSASGSSCSTRASLDSDHPRHHHHHPAAVSPLAQRHPRVIQHPQAARSFSPEMDVDSALSGDDCSATTTSSIHRTDENGHNHNELDLETSSVYSCDAEGYYTSFHIDSGLKTLKEGQSDGSLHKNRQPIKETSGSDRSSGMSSASGSISGGLASPPSFPAATPENEYELFGKGSTLSSATTSSAGTVIFRPDGNNTVGNRKKRNSQPPEPPPRNGSSSNRNSVDSGKLRKPEEKKSLTQLVTETESKEIADALKQLRNNESGNETAGSPESECMRANLTQIGRIPAMCVVTPSITPLPSDDDAMHQYDPSGRNTGTSLESHIQSAFLQQVAANEVRPNTVSRTRVNVADLPAAIPGSTESTPIVIKASVVKCPADQELVALNQLPATDSETAAQPFSSAGSSESSRSSSLERKKRGARVTLDSDGKVVYSSDSLKRKKAQAGHTSTFIEPGQNIERKLDPGTSAFRPNPIGSTGAAANNTNKPLSPPPYRPAPSFNGPRVSTSSSSSSIPAVRTQPDGQSSTNGSGIPTILVSRSDSYRLANVDDQVDNGGDPTGAFQRNRSDSYRKANQTLSVAPQTAGNLNGRLAPLSHTLSGFAVNGGTTHSRSAAAGTGQFISGHLTDRPNGWSSRPSSSSNQSMNYSIKSPMLVKQISNPGFNAAGQISANGRPSRQQFNNRQISSPAMMMMTSSPLLVKPNGGGGINNPNVAGRRIYGGPRLLVNPKILTSPTHQNNNNNKSGSISSLNSSGGSALDISMTNQQQNHKKSSSFSNGFGGSVPPSPVVRPPTNAQDRPSFFNNTPDGAGTSSRLNQVSSSSSSPLPGYQSLSPPPRMSALPLAQLSNEFQRKDFRYNSLPARFKTVADYYASMAGGSPSSVEPNYNQWMPSAGDNKRNSNTLPSPSKLAARNGRESPEEGGFLEFSPKRSNSFNSTTASETGRVQQQGKASPTPSYSSCSLDGSFSTSSLNESVDTRPGTWPLHPGGDPVPQQPKMVVHSIGLVKRTTISDFKRKLLQQLHHPASNKKISAVEQLKATQPPPAAVSKGPATMSPDVSPVTKHPALENLIRRSARVSYIASRLSQQRNNRFHPHYSPRTDVLSSTIAEGKSEEELAAADDDTVTISSVSSNGASVRRHLSFQNNSRRGSSTPSSGSSTPIETSL</sequence>
<evidence type="ECO:0000256" key="1">
    <source>
        <dbReference type="SAM" id="MobiDB-lite"/>
    </source>
</evidence>
<feature type="region of interest" description="Disordered" evidence="1">
    <location>
        <begin position="1415"/>
        <end position="1532"/>
    </location>
</feature>
<evidence type="ECO:0000313" key="3">
    <source>
        <dbReference type="Proteomes" id="UP000789390"/>
    </source>
</evidence>
<feature type="region of interest" description="Disordered" evidence="1">
    <location>
        <begin position="303"/>
        <end position="339"/>
    </location>
</feature>
<proteinExistence type="predicted"/>
<evidence type="ECO:0008006" key="4">
    <source>
        <dbReference type="Google" id="ProtNLM"/>
    </source>
</evidence>
<feature type="compositionally biased region" description="Low complexity" evidence="1">
    <location>
        <begin position="721"/>
        <end position="730"/>
    </location>
</feature>
<feature type="compositionally biased region" description="Basic and acidic residues" evidence="1">
    <location>
        <begin position="351"/>
        <end position="360"/>
    </location>
</feature>
<feature type="region of interest" description="Disordered" evidence="1">
    <location>
        <begin position="1577"/>
        <end position="1598"/>
    </location>
</feature>
<feature type="region of interest" description="Disordered" evidence="1">
    <location>
        <begin position="346"/>
        <end position="365"/>
    </location>
</feature>
<feature type="region of interest" description="Disordered" evidence="1">
    <location>
        <begin position="524"/>
        <end position="629"/>
    </location>
</feature>
<feature type="region of interest" description="Disordered" evidence="1">
    <location>
        <begin position="1663"/>
        <end position="1702"/>
    </location>
</feature>
<name>A0A8J2RIR4_9CRUS</name>
<feature type="region of interest" description="Disordered" evidence="1">
    <location>
        <begin position="721"/>
        <end position="787"/>
    </location>
</feature>
<accession>A0A8J2RIR4</accession>
<feature type="compositionally biased region" description="Basic and acidic residues" evidence="1">
    <location>
        <begin position="770"/>
        <end position="780"/>
    </location>
</feature>
<feature type="region of interest" description="Disordered" evidence="1">
    <location>
        <begin position="470"/>
        <end position="502"/>
    </location>
</feature>
<feature type="compositionally biased region" description="Low complexity" evidence="1">
    <location>
        <begin position="540"/>
        <end position="557"/>
    </location>
</feature>
<comment type="caution">
    <text evidence="2">The sequence shown here is derived from an EMBL/GenBank/DDBJ whole genome shotgun (WGS) entry which is preliminary data.</text>
</comment>
<feature type="region of interest" description="Disordered" evidence="1">
    <location>
        <begin position="934"/>
        <end position="962"/>
    </location>
</feature>
<feature type="compositionally biased region" description="Basic and acidic residues" evidence="1">
    <location>
        <begin position="239"/>
        <end position="263"/>
    </location>
</feature>
<feature type="compositionally biased region" description="Polar residues" evidence="1">
    <location>
        <begin position="1331"/>
        <end position="1344"/>
    </location>
</feature>
<feature type="compositionally biased region" description="Low complexity" evidence="1">
    <location>
        <begin position="679"/>
        <end position="699"/>
    </location>
</feature>
<dbReference type="Gene3D" id="1.20.5.340">
    <property type="match status" value="1"/>
</dbReference>
<feature type="compositionally biased region" description="Low complexity" evidence="1">
    <location>
        <begin position="1169"/>
        <end position="1184"/>
    </location>
</feature>
<feature type="compositionally biased region" description="Polar residues" evidence="1">
    <location>
        <begin position="1060"/>
        <end position="1070"/>
    </location>
</feature>
<feature type="region of interest" description="Disordered" evidence="1">
    <location>
        <begin position="1159"/>
        <end position="1184"/>
    </location>
</feature>
<feature type="compositionally biased region" description="Basic and acidic residues" evidence="1">
    <location>
        <begin position="530"/>
        <end position="539"/>
    </location>
</feature>
<feature type="region of interest" description="Disordered" evidence="1">
    <location>
        <begin position="382"/>
        <end position="419"/>
    </location>
</feature>
<feature type="compositionally biased region" description="Basic and acidic residues" evidence="1">
    <location>
        <begin position="492"/>
        <end position="502"/>
    </location>
</feature>
<protein>
    <recommendedName>
        <fullName evidence="4">Nance-Horan syndrome protein</fullName>
    </recommendedName>
</protein>
<feature type="compositionally biased region" description="Low complexity" evidence="1">
    <location>
        <begin position="1350"/>
        <end position="1370"/>
    </location>
</feature>
<organism evidence="2 3">
    <name type="scientific">Daphnia galeata</name>
    <dbReference type="NCBI Taxonomy" id="27404"/>
    <lineage>
        <taxon>Eukaryota</taxon>
        <taxon>Metazoa</taxon>
        <taxon>Ecdysozoa</taxon>
        <taxon>Arthropoda</taxon>
        <taxon>Crustacea</taxon>
        <taxon>Branchiopoda</taxon>
        <taxon>Diplostraca</taxon>
        <taxon>Cladocera</taxon>
        <taxon>Anomopoda</taxon>
        <taxon>Daphniidae</taxon>
        <taxon>Daphnia</taxon>
    </lineage>
</organism>
<feature type="compositionally biased region" description="Low complexity" evidence="1">
    <location>
        <begin position="384"/>
        <end position="398"/>
    </location>
</feature>